<dbReference type="Proteomes" id="UP001153076">
    <property type="component" value="Unassembled WGS sequence"/>
</dbReference>
<dbReference type="AlphaFoldDB" id="A0A9Q1JTZ7"/>
<proteinExistence type="predicted"/>
<evidence type="ECO:0000313" key="2">
    <source>
        <dbReference type="Proteomes" id="UP001153076"/>
    </source>
</evidence>
<comment type="caution">
    <text evidence="1">The sequence shown here is derived from an EMBL/GenBank/DDBJ whole genome shotgun (WGS) entry which is preliminary data.</text>
</comment>
<reference evidence="1" key="1">
    <citation type="submission" date="2022-04" db="EMBL/GenBank/DDBJ databases">
        <title>Carnegiea gigantea Genome sequencing and assembly v2.</title>
        <authorList>
            <person name="Copetti D."/>
            <person name="Sanderson M.J."/>
            <person name="Burquez A."/>
            <person name="Wojciechowski M.F."/>
        </authorList>
    </citation>
    <scope>NUCLEOTIDE SEQUENCE</scope>
    <source>
        <strain evidence="1">SGP5-SGP5p</strain>
        <tissue evidence="1">Aerial part</tissue>
    </source>
</reference>
<organism evidence="1 2">
    <name type="scientific">Carnegiea gigantea</name>
    <dbReference type="NCBI Taxonomy" id="171969"/>
    <lineage>
        <taxon>Eukaryota</taxon>
        <taxon>Viridiplantae</taxon>
        <taxon>Streptophyta</taxon>
        <taxon>Embryophyta</taxon>
        <taxon>Tracheophyta</taxon>
        <taxon>Spermatophyta</taxon>
        <taxon>Magnoliopsida</taxon>
        <taxon>eudicotyledons</taxon>
        <taxon>Gunneridae</taxon>
        <taxon>Pentapetalae</taxon>
        <taxon>Caryophyllales</taxon>
        <taxon>Cactineae</taxon>
        <taxon>Cactaceae</taxon>
        <taxon>Cactoideae</taxon>
        <taxon>Echinocereeae</taxon>
        <taxon>Carnegiea</taxon>
    </lineage>
</organism>
<keyword evidence="2" id="KW-1185">Reference proteome</keyword>
<name>A0A9Q1JTZ7_9CARY</name>
<evidence type="ECO:0000313" key="1">
    <source>
        <dbReference type="EMBL" id="KAJ8431171.1"/>
    </source>
</evidence>
<protein>
    <submittedName>
        <fullName evidence="1">Uncharacterized protein</fullName>
    </submittedName>
</protein>
<sequence length="198" mass="22262">MTNTLGIILKDQNADRGEKEIPIQRLPITGLALPPLGALHELNCLSHKLGDGPRLIVLSYVKLKVTSRLSFFSRGLPKGVPHKFTLSGTSHPPDSRRMKKKSYLQCFTFDFFSMAVIKLGLLLKQYHPKSPVSLEALWIVCRRLNAHAKQKQPQIVVNSCTINNYTFWGRLIYGGIRLEDHEGIPGRQKALLLEGKPL</sequence>
<dbReference type="EMBL" id="JAKOGI010000712">
    <property type="protein sequence ID" value="KAJ8431171.1"/>
    <property type="molecule type" value="Genomic_DNA"/>
</dbReference>
<gene>
    <name evidence="1" type="ORF">Cgig2_019847</name>
</gene>
<accession>A0A9Q1JTZ7</accession>